<dbReference type="Pfam" id="PF01841">
    <property type="entry name" value="Transglut_core"/>
    <property type="match status" value="1"/>
</dbReference>
<evidence type="ECO:0000259" key="2">
    <source>
        <dbReference type="SMART" id="SM00460"/>
    </source>
</evidence>
<keyword evidence="4" id="KW-1185">Reference proteome</keyword>
<feature type="transmembrane region" description="Helical" evidence="1">
    <location>
        <begin position="12"/>
        <end position="31"/>
    </location>
</feature>
<gene>
    <name evidence="3" type="ORF">EDC18_10279</name>
</gene>
<dbReference type="InterPro" id="IPR002931">
    <property type="entry name" value="Transglutaminase-like"/>
</dbReference>
<dbReference type="RefSeq" id="WP_132250155.1">
    <property type="nucleotide sequence ID" value="NZ_SMAL01000002.1"/>
</dbReference>
<feature type="transmembrane region" description="Helical" evidence="1">
    <location>
        <begin position="119"/>
        <end position="135"/>
    </location>
</feature>
<name>A0A4R3MMA2_9FIRM</name>
<evidence type="ECO:0000313" key="4">
    <source>
        <dbReference type="Proteomes" id="UP000294902"/>
    </source>
</evidence>
<dbReference type="OrthoDB" id="9804872at2"/>
<dbReference type="Gene3D" id="3.10.620.30">
    <property type="match status" value="1"/>
</dbReference>
<feature type="domain" description="Transglutaminase-like" evidence="2">
    <location>
        <begin position="519"/>
        <end position="590"/>
    </location>
</feature>
<dbReference type="Pfam" id="PF11992">
    <property type="entry name" value="TgpA_N"/>
    <property type="match status" value="1"/>
</dbReference>
<feature type="transmembrane region" description="Helical" evidence="1">
    <location>
        <begin position="196"/>
        <end position="220"/>
    </location>
</feature>
<dbReference type="Proteomes" id="UP000294902">
    <property type="component" value="Unassembled WGS sequence"/>
</dbReference>
<evidence type="ECO:0000256" key="1">
    <source>
        <dbReference type="SAM" id="Phobius"/>
    </source>
</evidence>
<organism evidence="3 4">
    <name type="scientific">Natranaerovirga pectinivora</name>
    <dbReference type="NCBI Taxonomy" id="682400"/>
    <lineage>
        <taxon>Bacteria</taxon>
        <taxon>Bacillati</taxon>
        <taxon>Bacillota</taxon>
        <taxon>Clostridia</taxon>
        <taxon>Lachnospirales</taxon>
        <taxon>Natranaerovirgaceae</taxon>
        <taxon>Natranaerovirga</taxon>
    </lineage>
</organism>
<dbReference type="InterPro" id="IPR052901">
    <property type="entry name" value="Bact_TGase-like"/>
</dbReference>
<accession>A0A4R3MMA2</accession>
<proteinExistence type="predicted"/>
<keyword evidence="1" id="KW-1133">Transmembrane helix</keyword>
<reference evidence="3 4" key="1">
    <citation type="submission" date="2019-03" db="EMBL/GenBank/DDBJ databases">
        <title>Genomic Encyclopedia of Type Strains, Phase IV (KMG-IV): sequencing the most valuable type-strain genomes for metagenomic binning, comparative biology and taxonomic classification.</title>
        <authorList>
            <person name="Goeker M."/>
        </authorList>
    </citation>
    <scope>NUCLEOTIDE SEQUENCE [LARGE SCALE GENOMIC DNA]</scope>
    <source>
        <strain evidence="3 4">DSM 24629</strain>
    </source>
</reference>
<protein>
    <submittedName>
        <fullName evidence="3">Uncharacterized protein DUF3488</fullName>
    </submittedName>
</protein>
<comment type="caution">
    <text evidence="3">The sequence shown here is derived from an EMBL/GenBank/DDBJ whole genome shotgun (WGS) entry which is preliminary data.</text>
</comment>
<keyword evidence="1" id="KW-0812">Transmembrane</keyword>
<feature type="transmembrane region" description="Helical" evidence="1">
    <location>
        <begin position="142"/>
        <end position="159"/>
    </location>
</feature>
<keyword evidence="1" id="KW-0472">Membrane</keyword>
<dbReference type="PANTHER" id="PTHR42736:SF1">
    <property type="entry name" value="PROTEIN-GLUTAMINE GAMMA-GLUTAMYLTRANSFERASE"/>
    <property type="match status" value="1"/>
</dbReference>
<feature type="transmembrane region" description="Helical" evidence="1">
    <location>
        <begin position="63"/>
        <end position="82"/>
    </location>
</feature>
<sequence length="787" mass="90945">MKAFKNSFIDYSVNLLIMVFLSFSFVFANTATLNMTYGIKDVFIFVGISSILCTIVFWNKISLIITVISSILVVIGGFIYFLNKPIAFEETYSKIEPMFLWAINYINGVVPLNLEYEKYLLVVLSITISIVVYLFSVKRFNFYVLLIGGLTLFSVQWIFDSFVSYLSFYTFVFLILICYFKHIYIKNTNVSERNSYTAPVAFLLFSIPICGLVFLLAYLMPSSDAPLDWSWMDSTIESAQNYVQTRLRMSEDTTLSFGFGDESSLLEGNISLDDTLVMTVDSPVGSLYLKGAVREIYTGVSWESQQSEVTTLGQNVQLDGFNDDLFEFSQGSKIITNNMDILNEFYNKISIDITYENLLTQSIIIPSMTESIIFDSDPINLNKNSYGILSSDDFLNQQFKYTVELYIINNNNRVVQLLRNSSRGAYKGYLQNSSPRGNRQLRRDIERLEEVSKDVYNRYLQLPDKLPERIRDLAIELTSSTTNDYDRVRSIETYLSNNYRYTLEPGNIPKDRDFVDYFLFDLKEGYCIYYASAMTVLVRSLGIPARYVEGYLLPAHPVQGTTYKITNGQAHAWVEVYFEGFGWIPFEPTSSYSEDLYEAVEEILGEESGIFQEENIEEEIVDNGLMNNEVFSEAIDTLSNTYFERDSTKKNSKFILKIIVVFILWILIVPNLRRYLRLYKIQKLMPKQSVIEVYSYLLKILSLQGFEIKPGETPLQFSARIDESFKIEAISYKEITEIFIKARYSNMPIDGKEKQVVKNFYFTFPGYCKKRLGLMKYFVYKIFTGLI</sequence>
<dbReference type="InterPro" id="IPR021878">
    <property type="entry name" value="TgpA_N"/>
</dbReference>
<dbReference type="AlphaFoldDB" id="A0A4R3MMA2"/>
<feature type="transmembrane region" description="Helical" evidence="1">
    <location>
        <begin position="165"/>
        <end position="184"/>
    </location>
</feature>
<evidence type="ECO:0000313" key="3">
    <source>
        <dbReference type="EMBL" id="TCT16063.1"/>
    </source>
</evidence>
<feature type="transmembrane region" description="Helical" evidence="1">
    <location>
        <begin position="37"/>
        <end position="58"/>
    </location>
</feature>
<dbReference type="SMART" id="SM00460">
    <property type="entry name" value="TGc"/>
    <property type="match status" value="1"/>
</dbReference>
<dbReference type="EMBL" id="SMAL01000002">
    <property type="protein sequence ID" value="TCT16063.1"/>
    <property type="molecule type" value="Genomic_DNA"/>
</dbReference>
<dbReference type="SUPFAM" id="SSF54001">
    <property type="entry name" value="Cysteine proteinases"/>
    <property type="match status" value="1"/>
</dbReference>
<dbReference type="PANTHER" id="PTHR42736">
    <property type="entry name" value="PROTEIN-GLUTAMINE GAMMA-GLUTAMYLTRANSFERASE"/>
    <property type="match status" value="1"/>
</dbReference>
<feature type="transmembrane region" description="Helical" evidence="1">
    <location>
        <begin position="654"/>
        <end position="672"/>
    </location>
</feature>
<dbReference type="InterPro" id="IPR038765">
    <property type="entry name" value="Papain-like_cys_pep_sf"/>
</dbReference>